<reference evidence="2 3" key="1">
    <citation type="submission" date="2020-04" db="EMBL/GenBank/DDBJ databases">
        <title>MicrobeNet Type strains.</title>
        <authorList>
            <person name="Nicholson A.C."/>
        </authorList>
    </citation>
    <scope>NUCLEOTIDE SEQUENCE [LARGE SCALE GENOMIC DNA]</scope>
    <source>
        <strain evidence="2 3">ATCC 23612</strain>
    </source>
</reference>
<dbReference type="EMBL" id="JAAXPG010000031">
    <property type="protein sequence ID" value="NKZ01106.1"/>
    <property type="molecule type" value="Genomic_DNA"/>
</dbReference>
<sequence length="87" mass="9039">MSLVLILLGAVLVTVAMFNKLPSYVPGRIPAPRPGRGGSVAAARSPEMVRPRVRLVSARLTEPGKALLTTLGGSALIVAFFLTLSGL</sequence>
<keyword evidence="1" id="KW-0472">Membrane</keyword>
<accession>A0A7X6MHJ9</accession>
<comment type="caution">
    <text evidence="2">The sequence shown here is derived from an EMBL/GenBank/DDBJ whole genome shotgun (WGS) entry which is preliminary data.</text>
</comment>
<feature type="transmembrane region" description="Helical" evidence="1">
    <location>
        <begin position="66"/>
        <end position="84"/>
    </location>
</feature>
<dbReference type="Proteomes" id="UP000553209">
    <property type="component" value="Unassembled WGS sequence"/>
</dbReference>
<organism evidence="2 3">
    <name type="scientific">Nocardiopsis alborubida</name>
    <dbReference type="NCBI Taxonomy" id="146802"/>
    <lineage>
        <taxon>Bacteria</taxon>
        <taxon>Bacillati</taxon>
        <taxon>Actinomycetota</taxon>
        <taxon>Actinomycetes</taxon>
        <taxon>Streptosporangiales</taxon>
        <taxon>Nocardiopsidaceae</taxon>
        <taxon>Nocardiopsis</taxon>
    </lineage>
</organism>
<evidence type="ECO:0000313" key="2">
    <source>
        <dbReference type="EMBL" id="NKZ01106.1"/>
    </source>
</evidence>
<protein>
    <submittedName>
        <fullName evidence="2">Uncharacterized protein</fullName>
    </submittedName>
</protein>
<gene>
    <name evidence="2" type="ORF">HGB44_26060</name>
</gene>
<name>A0A7X6MHJ9_9ACTN</name>
<dbReference type="AlphaFoldDB" id="A0A7X6MHJ9"/>
<evidence type="ECO:0000256" key="1">
    <source>
        <dbReference type="SAM" id="Phobius"/>
    </source>
</evidence>
<keyword evidence="1" id="KW-1133">Transmembrane helix</keyword>
<dbReference type="RefSeq" id="WP_061080623.1">
    <property type="nucleotide sequence ID" value="NZ_JAAXPG010000031.1"/>
</dbReference>
<evidence type="ECO:0000313" key="3">
    <source>
        <dbReference type="Proteomes" id="UP000553209"/>
    </source>
</evidence>
<keyword evidence="1" id="KW-0812">Transmembrane</keyword>
<proteinExistence type="predicted"/>
<keyword evidence="3" id="KW-1185">Reference proteome</keyword>